<dbReference type="STRING" id="194963.SAMCFNEI73_Ch3695"/>
<sequence>MWNSVIRAPGADSVKRKRQWRRTGLPDLLARDQPRREGFRKVRMSIVSRTKAAMALMSLRMVFPRAVWER</sequence>
<keyword evidence="2" id="KW-1185">Reference proteome</keyword>
<gene>
    <name evidence="1" type="ORF">SAMCFNEI73_Ch3695</name>
</gene>
<evidence type="ECO:0000313" key="2">
    <source>
        <dbReference type="Proteomes" id="UP000182306"/>
    </source>
</evidence>
<reference evidence="1 2" key="1">
    <citation type="submission" date="2015-10" db="EMBL/GenBank/DDBJ databases">
        <title>Genomic differences between typical nodule nitrogen-fixing rhizobial strains and those coming from bean seeds.</title>
        <authorList>
            <person name="Peralta H."/>
            <person name="Aguilar-Vera A."/>
            <person name="Diaz R."/>
            <person name="Mora Y."/>
            <person name="Martinez-Batallar G."/>
            <person name="Salazar E."/>
            <person name="Vargas-Lagunas C."/>
            <person name="Encarnacion S."/>
            <person name="Girard L."/>
            <person name="Mora J."/>
        </authorList>
    </citation>
    <scope>NUCLEOTIDE SEQUENCE [LARGE SCALE GENOMIC DNA]</scope>
    <source>
        <strain evidence="1 2">CFNEI 73</strain>
    </source>
</reference>
<dbReference type="EMBL" id="CP013107">
    <property type="protein sequence ID" value="APG92944.1"/>
    <property type="molecule type" value="Genomic_DNA"/>
</dbReference>
<protein>
    <submittedName>
        <fullName evidence="1">Uncharacterized protein</fullName>
    </submittedName>
</protein>
<proteinExistence type="predicted"/>
<evidence type="ECO:0000313" key="1">
    <source>
        <dbReference type="EMBL" id="APG92944.1"/>
    </source>
</evidence>
<organism evidence="1 2">
    <name type="scientific">Sinorhizobium americanum</name>
    <dbReference type="NCBI Taxonomy" id="194963"/>
    <lineage>
        <taxon>Bacteria</taxon>
        <taxon>Pseudomonadati</taxon>
        <taxon>Pseudomonadota</taxon>
        <taxon>Alphaproteobacteria</taxon>
        <taxon>Hyphomicrobiales</taxon>
        <taxon>Rhizobiaceae</taxon>
        <taxon>Sinorhizobium/Ensifer group</taxon>
        <taxon>Sinorhizobium</taxon>
    </lineage>
</organism>
<dbReference type="KEGG" id="same:SAMCFNEI73_Ch3695"/>
<dbReference type="AlphaFoldDB" id="A0A1L3LS73"/>
<name>A0A1L3LS73_9HYPH</name>
<accession>A0A1L3LS73</accession>
<dbReference type="Proteomes" id="UP000182306">
    <property type="component" value="Chromosome"/>
</dbReference>